<dbReference type="HOGENOM" id="CLU_2585127_0_0_0"/>
<sequence>MDPYDYFDIVLGLVFAILFAVLFWRIGDIEYEKGYLTGLASLAVSVIVLFPLHKGYLEIVIGHILLFGAFWVFNLRKSKV</sequence>
<keyword evidence="3" id="KW-1185">Reference proteome</keyword>
<accession>Q1IKT8</accession>
<evidence type="ECO:0000256" key="1">
    <source>
        <dbReference type="SAM" id="Phobius"/>
    </source>
</evidence>
<feature type="transmembrane region" description="Helical" evidence="1">
    <location>
        <begin position="59"/>
        <end position="75"/>
    </location>
</feature>
<evidence type="ECO:0000313" key="3">
    <source>
        <dbReference type="Proteomes" id="UP000002432"/>
    </source>
</evidence>
<dbReference type="AlphaFoldDB" id="Q1IKT8"/>
<dbReference type="STRING" id="204669.Acid345_3511"/>
<dbReference type="RefSeq" id="WP_011524311.1">
    <property type="nucleotide sequence ID" value="NC_008009.1"/>
</dbReference>
<dbReference type="Proteomes" id="UP000002432">
    <property type="component" value="Chromosome"/>
</dbReference>
<protein>
    <submittedName>
        <fullName evidence="2">Uncharacterized protein</fullName>
    </submittedName>
</protein>
<feature type="transmembrane region" description="Helical" evidence="1">
    <location>
        <begin position="34"/>
        <end position="53"/>
    </location>
</feature>
<reference evidence="2 3" key="1">
    <citation type="journal article" date="2009" name="Appl. Environ. Microbiol.">
        <title>Three genomes from the phylum Acidobacteria provide insight into the lifestyles of these microorganisms in soils.</title>
        <authorList>
            <person name="Ward N.L."/>
            <person name="Challacombe J.F."/>
            <person name="Janssen P.H."/>
            <person name="Henrissat B."/>
            <person name="Coutinho P.M."/>
            <person name="Wu M."/>
            <person name="Xie G."/>
            <person name="Haft D.H."/>
            <person name="Sait M."/>
            <person name="Badger J."/>
            <person name="Barabote R.D."/>
            <person name="Bradley B."/>
            <person name="Brettin T.S."/>
            <person name="Brinkac L.M."/>
            <person name="Bruce D."/>
            <person name="Creasy T."/>
            <person name="Daugherty S.C."/>
            <person name="Davidsen T.M."/>
            <person name="DeBoy R.T."/>
            <person name="Detter J.C."/>
            <person name="Dodson R.J."/>
            <person name="Durkin A.S."/>
            <person name="Ganapathy A."/>
            <person name="Gwinn-Giglio M."/>
            <person name="Han C.S."/>
            <person name="Khouri H."/>
            <person name="Kiss H."/>
            <person name="Kothari S.P."/>
            <person name="Madupu R."/>
            <person name="Nelson K.E."/>
            <person name="Nelson W.C."/>
            <person name="Paulsen I."/>
            <person name="Penn K."/>
            <person name="Ren Q."/>
            <person name="Rosovitz M.J."/>
            <person name="Selengut J.D."/>
            <person name="Shrivastava S."/>
            <person name="Sullivan S.A."/>
            <person name="Tapia R."/>
            <person name="Thompson L.S."/>
            <person name="Watkins K.L."/>
            <person name="Yang Q."/>
            <person name="Yu C."/>
            <person name="Zafar N."/>
            <person name="Zhou L."/>
            <person name="Kuske C.R."/>
        </authorList>
    </citation>
    <scope>NUCLEOTIDE SEQUENCE [LARGE SCALE GENOMIC DNA]</scope>
    <source>
        <strain evidence="2 3">Ellin345</strain>
    </source>
</reference>
<organism evidence="2 3">
    <name type="scientific">Koribacter versatilis (strain Ellin345)</name>
    <dbReference type="NCBI Taxonomy" id="204669"/>
    <lineage>
        <taxon>Bacteria</taxon>
        <taxon>Pseudomonadati</taxon>
        <taxon>Acidobacteriota</taxon>
        <taxon>Terriglobia</taxon>
        <taxon>Terriglobales</taxon>
        <taxon>Candidatus Korobacteraceae</taxon>
        <taxon>Candidatus Korobacter</taxon>
    </lineage>
</organism>
<proteinExistence type="predicted"/>
<dbReference type="EnsemblBacteria" id="ABF42512">
    <property type="protein sequence ID" value="ABF42512"/>
    <property type="gene ID" value="Acid345_3511"/>
</dbReference>
<gene>
    <name evidence="2" type="ordered locus">Acid345_3511</name>
</gene>
<keyword evidence="1" id="KW-0472">Membrane</keyword>
<keyword evidence="1" id="KW-1133">Transmembrane helix</keyword>
<feature type="transmembrane region" description="Helical" evidence="1">
    <location>
        <begin position="6"/>
        <end position="27"/>
    </location>
</feature>
<dbReference type="EMBL" id="CP000360">
    <property type="protein sequence ID" value="ABF42512.1"/>
    <property type="molecule type" value="Genomic_DNA"/>
</dbReference>
<keyword evidence="1" id="KW-0812">Transmembrane</keyword>
<name>Q1IKT8_KORVE</name>
<dbReference type="KEGG" id="aba:Acid345_3511"/>
<evidence type="ECO:0000313" key="2">
    <source>
        <dbReference type="EMBL" id="ABF42512.1"/>
    </source>
</evidence>